<name>A0A517NVF0_9BACT</name>
<reference evidence="7 8" key="1">
    <citation type="submission" date="2019-02" db="EMBL/GenBank/DDBJ databases">
        <title>Deep-cultivation of Planctomycetes and their phenomic and genomic characterization uncovers novel biology.</title>
        <authorList>
            <person name="Wiegand S."/>
            <person name="Jogler M."/>
            <person name="Boedeker C."/>
            <person name="Pinto D."/>
            <person name="Vollmers J."/>
            <person name="Rivas-Marin E."/>
            <person name="Kohn T."/>
            <person name="Peeters S.H."/>
            <person name="Heuer A."/>
            <person name="Rast P."/>
            <person name="Oberbeckmann S."/>
            <person name="Bunk B."/>
            <person name="Jeske O."/>
            <person name="Meyerdierks A."/>
            <person name="Storesund J.E."/>
            <person name="Kallscheuer N."/>
            <person name="Luecker S."/>
            <person name="Lage O.M."/>
            <person name="Pohl T."/>
            <person name="Merkel B.J."/>
            <person name="Hornburger P."/>
            <person name="Mueller R.-W."/>
            <person name="Bruemmer F."/>
            <person name="Labrenz M."/>
            <person name="Spormann A.M."/>
            <person name="Op den Camp H."/>
            <person name="Overmann J."/>
            <person name="Amann R."/>
            <person name="Jetten M.S.M."/>
            <person name="Mascher T."/>
            <person name="Medema M.H."/>
            <person name="Devos D.P."/>
            <person name="Kaster A.-K."/>
            <person name="Ovreas L."/>
            <person name="Rohde M."/>
            <person name="Galperin M.Y."/>
            <person name="Jogler C."/>
        </authorList>
    </citation>
    <scope>NUCLEOTIDE SEQUENCE [LARGE SCALE GENOMIC DNA]</scope>
    <source>
        <strain evidence="7 8">K23_9</strain>
    </source>
</reference>
<dbReference type="NCBIfam" id="TIGR02604">
    <property type="entry name" value="Piru_Ver_Nterm"/>
    <property type="match status" value="1"/>
</dbReference>
<dbReference type="InterPro" id="IPR013427">
    <property type="entry name" value="Haem-bd_dom_put"/>
</dbReference>
<dbReference type="CDD" id="cd03143">
    <property type="entry name" value="A4_beta-galactosidase_middle_domain"/>
    <property type="match status" value="1"/>
</dbReference>
<keyword evidence="3 4" id="KW-0408">Iron</keyword>
<dbReference type="InterPro" id="IPR029062">
    <property type="entry name" value="Class_I_gatase-like"/>
</dbReference>
<dbReference type="GO" id="GO:0020037">
    <property type="term" value="F:heme binding"/>
    <property type="evidence" value="ECO:0007669"/>
    <property type="project" value="InterPro"/>
</dbReference>
<dbReference type="InterPro" id="IPR009056">
    <property type="entry name" value="Cyt_c-like_dom"/>
</dbReference>
<evidence type="ECO:0000256" key="5">
    <source>
        <dbReference type="SAM" id="SignalP"/>
    </source>
</evidence>
<feature type="chain" id="PRO_5021833597" evidence="5">
    <location>
        <begin position="18"/>
        <end position="1453"/>
    </location>
</feature>
<dbReference type="SUPFAM" id="SSF48371">
    <property type="entry name" value="ARM repeat"/>
    <property type="match status" value="2"/>
</dbReference>
<dbReference type="PROSITE" id="PS51007">
    <property type="entry name" value="CYTC"/>
    <property type="match status" value="1"/>
</dbReference>
<dbReference type="GO" id="GO:0046872">
    <property type="term" value="F:metal ion binding"/>
    <property type="evidence" value="ECO:0007669"/>
    <property type="project" value="UniProtKB-KW"/>
</dbReference>
<dbReference type="PANTHER" id="PTHR33546:SF1">
    <property type="entry name" value="LARGE, MULTIFUNCTIONAL SECRETED PROTEIN"/>
    <property type="match status" value="1"/>
</dbReference>
<dbReference type="InterPro" id="IPR029010">
    <property type="entry name" value="ThuA-like"/>
</dbReference>
<dbReference type="InterPro" id="IPR011042">
    <property type="entry name" value="6-blade_b-propeller_TolB-like"/>
</dbReference>
<keyword evidence="1 4" id="KW-0349">Heme</keyword>
<protein>
    <submittedName>
        <fullName evidence="7">Trehalose utilization</fullName>
    </submittedName>
</protein>
<gene>
    <name evidence="7" type="ORF">K239x_30980</name>
</gene>
<dbReference type="PROSITE" id="PS51257">
    <property type="entry name" value="PROKAR_LIPOPROTEIN"/>
    <property type="match status" value="1"/>
</dbReference>
<dbReference type="Gene3D" id="1.10.760.10">
    <property type="entry name" value="Cytochrome c-like domain"/>
    <property type="match status" value="1"/>
</dbReference>
<evidence type="ECO:0000259" key="6">
    <source>
        <dbReference type="PROSITE" id="PS51007"/>
    </source>
</evidence>
<dbReference type="Gene3D" id="1.25.10.10">
    <property type="entry name" value="Leucine-rich Repeat Variant"/>
    <property type="match status" value="1"/>
</dbReference>
<keyword evidence="2 4" id="KW-0479">Metal-binding</keyword>
<keyword evidence="5" id="KW-0732">Signal</keyword>
<evidence type="ECO:0000256" key="3">
    <source>
        <dbReference type="ARBA" id="ARBA00023004"/>
    </source>
</evidence>
<dbReference type="SUPFAM" id="SSF50952">
    <property type="entry name" value="Soluble quinoprotein glucose dehydrogenase"/>
    <property type="match status" value="1"/>
</dbReference>
<dbReference type="EMBL" id="CP036526">
    <property type="protein sequence ID" value="QDT11104.1"/>
    <property type="molecule type" value="Genomic_DNA"/>
</dbReference>
<feature type="signal peptide" evidence="5">
    <location>
        <begin position="1"/>
        <end position="17"/>
    </location>
</feature>
<dbReference type="InterPro" id="IPR011989">
    <property type="entry name" value="ARM-like"/>
</dbReference>
<dbReference type="InterPro" id="IPR055557">
    <property type="entry name" value="DUF7133"/>
</dbReference>
<dbReference type="Pfam" id="PF06283">
    <property type="entry name" value="ThuA"/>
    <property type="match status" value="1"/>
</dbReference>
<dbReference type="NCBIfam" id="TIGR02603">
    <property type="entry name" value="CxxCH_TIGR02603"/>
    <property type="match status" value="1"/>
</dbReference>
<evidence type="ECO:0000313" key="8">
    <source>
        <dbReference type="Proteomes" id="UP000319817"/>
    </source>
</evidence>
<dbReference type="GO" id="GO:0009055">
    <property type="term" value="F:electron transfer activity"/>
    <property type="evidence" value="ECO:0007669"/>
    <property type="project" value="InterPro"/>
</dbReference>
<organism evidence="7 8">
    <name type="scientific">Stieleria marina</name>
    <dbReference type="NCBI Taxonomy" id="1930275"/>
    <lineage>
        <taxon>Bacteria</taxon>
        <taxon>Pseudomonadati</taxon>
        <taxon>Planctomycetota</taxon>
        <taxon>Planctomycetia</taxon>
        <taxon>Pirellulales</taxon>
        <taxon>Pirellulaceae</taxon>
        <taxon>Stieleria</taxon>
    </lineage>
</organism>
<evidence type="ECO:0000313" key="7">
    <source>
        <dbReference type="EMBL" id="QDT11104.1"/>
    </source>
</evidence>
<dbReference type="Proteomes" id="UP000319817">
    <property type="component" value="Chromosome"/>
</dbReference>
<keyword evidence="8" id="KW-1185">Reference proteome</keyword>
<dbReference type="Pfam" id="PF23500">
    <property type="entry name" value="DUF7133"/>
    <property type="match status" value="1"/>
</dbReference>
<dbReference type="RefSeq" id="WP_419188962.1">
    <property type="nucleotide sequence ID" value="NZ_CP036526.1"/>
</dbReference>
<sequence length="1453" mass="159228" precursor="true">MIRFVAFVLLFASACHGSDLQVLYLGDQGHHQPKPRFDELQPVLAKRGIALTYTDQLSDLTVANLNRYDALILYANIDSIESEQADALLKYVAGGGGFVPLHCATYCFRNQPDLVALMGAQFKRHGTGVFQAEVADVDHELIRGYGGFKSWDETYVHHLHNENNRTVLEYRVDSEGREPWTWVRTHGSGRVFYTAWGHDSRTWTSPGFQNLVERGIRWASGDDPASAGDYLAEKPFPVPKMNEMVTDLKPFQYAEVGNKIPNYTPSKKWGVQGKPASRMQLPVEPTESMKHFVVPEGFHVELFASEPDIVGKPICMAWDEQGRLWIAETYDYPNELQPSGKGRDRIRICEDTDGDGRADKFTVFADQLSIPTSIAFHRGGAIVQHATETLYLKDTDGDDKADERTVLFSNWELGDTHGGVSNFQYGLDNWVWAMQGYNNSQPTVDGEVQASFRMGFFRMRPDGSEIEFIRSTNNNTWGLGISEEGLIFGSTANGNPSIYMPIANRYYESVRGWASSLTLSSIADTNAFAPITDKVRQVDHHGGYTAAAGHALYTGREYPQEFWNRIAFVNGPTGHLVGAFVLNETGSDFSSTSPFNLLASDDEWSAPIMAEVGPDGHVWVLDWYNYIVQHNPTPEGFKTGKGRAYETDLRDKKHGRIYRVVADGSTSKTTRLHANQNASELVAALSDPTMLVRKHAQRLLVERGDAAVADLLFALISDQSTDQIGLNVGAIHALWTLQGLGLLDGNHEAASKAVFDALSHPSAGVRRNAVQVLPPTNASVQALLTSKLHRDENAHVRLAAVLALADLPSHAKSAAALLELIASADDMADRWMPDAITSAAAHNSSGFLQSVASVKTGLKQALPIISRVAEHHARADNTDGLAEMVAGFQNADPAVLTAVLQGVQRGWKPDSKVMMTSEIEGRLVKLVDGIDDDQSPESKSLLVRLAIGWGSERLEKHAEKISEGLLDVVSDEDASVKTRIAAAKQLIEFLPNGEAIALDVLDEITARTSPDLAVGLLQTLESSTWDDIGSEIVDRLSSMTPALKKTAFSQLLKRPSSTLALLNAAAKGDFSLDELALDQKQALASHPNAKVRSKAKKLLQQGGSLPSADREKVLQKYLVSTQRDGDATKGQALFKEHCSKCHVHGEIGVNVGPNLTGMAVHPKKELLTHILDPSRNVEGNFRVYSVLTVDGVVLTGMLASESKTAIELFDAEGKRKSVLRDDIEQLNMSTKSIMPEGFESAIKVDAMTDLLEFLTTKGQYVPLSIDRIATAISTKGLFSDSDNGPDRMVFADWKPKMFKGIPFQLTDPVGKTKANIILLHGPRSSQSQKMPRSVSLPCNSPAKAIHLLSGVGGWSFPSSRDKSVSMIVRLNYADGKTEDHELKNAIHFADYIRRVDVPESEFAFALGGQQVRYLTVKPERKTAIKSIDFVKGSDNSAPMVMAVTIEPEQTAAH</sequence>
<evidence type="ECO:0000256" key="1">
    <source>
        <dbReference type="ARBA" id="ARBA00022617"/>
    </source>
</evidence>
<evidence type="ECO:0000256" key="4">
    <source>
        <dbReference type="PROSITE-ProRule" id="PRU00433"/>
    </source>
</evidence>
<proteinExistence type="predicted"/>
<dbReference type="InterPro" id="IPR036909">
    <property type="entry name" value="Cyt_c-like_dom_sf"/>
</dbReference>
<dbReference type="SUPFAM" id="SSF46626">
    <property type="entry name" value="Cytochrome c"/>
    <property type="match status" value="1"/>
</dbReference>
<dbReference type="InterPro" id="IPR016024">
    <property type="entry name" value="ARM-type_fold"/>
</dbReference>
<dbReference type="InterPro" id="IPR011041">
    <property type="entry name" value="Quinoprot_gluc/sorb_DH_b-prop"/>
</dbReference>
<dbReference type="PANTHER" id="PTHR33546">
    <property type="entry name" value="LARGE, MULTIFUNCTIONAL SECRETED PROTEIN-RELATED"/>
    <property type="match status" value="1"/>
</dbReference>
<feature type="domain" description="Cytochrome c" evidence="6">
    <location>
        <begin position="1125"/>
        <end position="1258"/>
    </location>
</feature>
<evidence type="ECO:0000256" key="2">
    <source>
        <dbReference type="ARBA" id="ARBA00022723"/>
    </source>
</evidence>
<dbReference type="InterPro" id="IPR013428">
    <property type="entry name" value="Membrane-bound_put_N"/>
</dbReference>
<dbReference type="SUPFAM" id="SSF52317">
    <property type="entry name" value="Class I glutamine amidotransferase-like"/>
    <property type="match status" value="1"/>
</dbReference>
<dbReference type="Gene3D" id="2.120.10.30">
    <property type="entry name" value="TolB, C-terminal domain"/>
    <property type="match status" value="1"/>
</dbReference>
<dbReference type="Gene3D" id="3.40.50.880">
    <property type="match status" value="1"/>
</dbReference>
<accession>A0A517NVF0</accession>
<dbReference type="Pfam" id="PF13646">
    <property type="entry name" value="HEAT_2"/>
    <property type="match status" value="1"/>
</dbReference>